<dbReference type="PANTHER" id="PTHR12548">
    <property type="entry name" value="TRANSCRIPTION FACTOR DP"/>
    <property type="match status" value="1"/>
</dbReference>
<evidence type="ECO:0000256" key="11">
    <source>
        <dbReference type="PIRNR" id="PIRNR009404"/>
    </source>
</evidence>
<keyword evidence="4" id="KW-0963">Cytoplasm</keyword>
<dbReference type="PANTHER" id="PTHR12548:SF9">
    <property type="entry name" value="TRANSCRIPTION FACTOR DP"/>
    <property type="match status" value="1"/>
</dbReference>
<dbReference type="Gene3D" id="1.20.140.80">
    <property type="entry name" value="Transcription factor DP"/>
    <property type="match status" value="1"/>
</dbReference>
<evidence type="ECO:0000256" key="1">
    <source>
        <dbReference type="ARBA" id="ARBA00004123"/>
    </source>
</evidence>
<dbReference type="GO" id="GO:0005737">
    <property type="term" value="C:cytoplasm"/>
    <property type="evidence" value="ECO:0007669"/>
    <property type="project" value="UniProtKB-SubCell"/>
</dbReference>
<dbReference type="SUPFAM" id="SSF46785">
    <property type="entry name" value="Winged helix' DNA-binding domain"/>
    <property type="match status" value="1"/>
</dbReference>
<name>A0AAD3SF37_NEPGR</name>
<comment type="caution">
    <text evidence="16">The sequence shown here is derived from an EMBL/GenBank/DDBJ whole genome shotgun (WGS) entry which is preliminary data.</text>
</comment>
<dbReference type="GO" id="GO:0051726">
    <property type="term" value="P:regulation of cell cycle"/>
    <property type="evidence" value="ECO:0007669"/>
    <property type="project" value="InterPro"/>
</dbReference>
<keyword evidence="10" id="KW-0131">Cell cycle</keyword>
<evidence type="ECO:0000256" key="10">
    <source>
        <dbReference type="ARBA" id="ARBA00023306"/>
    </source>
</evidence>
<evidence type="ECO:0000256" key="3">
    <source>
        <dbReference type="ARBA" id="ARBA00010940"/>
    </source>
</evidence>
<keyword evidence="5 11" id="KW-0805">Transcription regulation</keyword>
<evidence type="ECO:0000256" key="7">
    <source>
        <dbReference type="ARBA" id="ARBA00023125"/>
    </source>
</evidence>
<feature type="region of interest" description="Disordered" evidence="13">
    <location>
        <begin position="333"/>
        <end position="353"/>
    </location>
</feature>
<feature type="domain" description="E2F/DP family winged-helix DNA-binding" evidence="15">
    <location>
        <begin position="134"/>
        <end position="217"/>
    </location>
</feature>
<evidence type="ECO:0000256" key="4">
    <source>
        <dbReference type="ARBA" id="ARBA00022490"/>
    </source>
</evidence>
<protein>
    <recommendedName>
        <fullName evidence="18">Transcription factor-like protein DPB</fullName>
    </recommendedName>
</protein>
<dbReference type="SMART" id="SM01372">
    <property type="entry name" value="E2F_TDP"/>
    <property type="match status" value="1"/>
</dbReference>
<evidence type="ECO:0008006" key="18">
    <source>
        <dbReference type="Google" id="ProtNLM"/>
    </source>
</evidence>
<dbReference type="InterPro" id="IPR036388">
    <property type="entry name" value="WH-like_DNA-bd_sf"/>
</dbReference>
<evidence type="ECO:0000259" key="15">
    <source>
        <dbReference type="SMART" id="SM01372"/>
    </source>
</evidence>
<evidence type="ECO:0000256" key="2">
    <source>
        <dbReference type="ARBA" id="ARBA00004496"/>
    </source>
</evidence>
<evidence type="ECO:0000256" key="12">
    <source>
        <dbReference type="RuleBase" id="RU003796"/>
    </source>
</evidence>
<dbReference type="SUPFAM" id="SSF144074">
    <property type="entry name" value="E2F-DP heterodimerization region"/>
    <property type="match status" value="1"/>
</dbReference>
<evidence type="ECO:0000256" key="13">
    <source>
        <dbReference type="SAM" id="MobiDB-lite"/>
    </source>
</evidence>
<evidence type="ECO:0000256" key="8">
    <source>
        <dbReference type="ARBA" id="ARBA00023163"/>
    </source>
</evidence>
<feature type="region of interest" description="Disordered" evidence="13">
    <location>
        <begin position="40"/>
        <end position="137"/>
    </location>
</feature>
<comment type="similarity">
    <text evidence="3 11 12">Belongs to the E2F/DP family.</text>
</comment>
<keyword evidence="7 11" id="KW-0238">DNA-binding</keyword>
<keyword evidence="9 11" id="KW-0539">Nucleus</keyword>
<dbReference type="Gene3D" id="1.10.10.10">
    <property type="entry name" value="Winged helix-like DNA-binding domain superfamily/Winged helix DNA-binding domain"/>
    <property type="match status" value="1"/>
</dbReference>
<dbReference type="Pfam" id="PF08781">
    <property type="entry name" value="DP"/>
    <property type="match status" value="1"/>
</dbReference>
<reference evidence="16" key="1">
    <citation type="submission" date="2023-05" db="EMBL/GenBank/DDBJ databases">
        <title>Nepenthes gracilis genome sequencing.</title>
        <authorList>
            <person name="Fukushima K."/>
        </authorList>
    </citation>
    <scope>NUCLEOTIDE SEQUENCE</scope>
    <source>
        <strain evidence="16">SING2019-196</strain>
    </source>
</reference>
<dbReference type="InterPro" id="IPR015648">
    <property type="entry name" value="Transcrpt_fac_DP"/>
</dbReference>
<evidence type="ECO:0000313" key="16">
    <source>
        <dbReference type="EMBL" id="GMH10027.1"/>
    </source>
</evidence>
<dbReference type="GO" id="GO:0070176">
    <property type="term" value="C:DRM complex"/>
    <property type="evidence" value="ECO:0007669"/>
    <property type="project" value="UniProtKB-ARBA"/>
</dbReference>
<dbReference type="PIRSF" id="PIRSF009404">
    <property type="entry name" value="Transcription_factor_DP"/>
    <property type="match status" value="1"/>
</dbReference>
<gene>
    <name evidence="16" type="ORF">Nepgr_011868</name>
</gene>
<dbReference type="Pfam" id="PF02319">
    <property type="entry name" value="WHD_E2F_TDP"/>
    <property type="match status" value="1"/>
</dbReference>
<dbReference type="InterPro" id="IPR038168">
    <property type="entry name" value="TF_DP_C_sf"/>
</dbReference>
<dbReference type="InterPro" id="IPR014889">
    <property type="entry name" value="Transc_factor_DP_C"/>
</dbReference>
<dbReference type="Proteomes" id="UP001279734">
    <property type="component" value="Unassembled WGS sequence"/>
</dbReference>
<keyword evidence="8 11" id="KW-0804">Transcription</keyword>
<evidence type="ECO:0000259" key="14">
    <source>
        <dbReference type="SMART" id="SM01138"/>
    </source>
</evidence>
<keyword evidence="6" id="KW-0175">Coiled coil</keyword>
<dbReference type="AlphaFoldDB" id="A0AAD3SF37"/>
<dbReference type="InterPro" id="IPR003316">
    <property type="entry name" value="E2F_WHTH_DNA-bd_dom"/>
</dbReference>
<dbReference type="InterPro" id="IPR037241">
    <property type="entry name" value="E2F-DP_heterodim"/>
</dbReference>
<dbReference type="InterPro" id="IPR036390">
    <property type="entry name" value="WH_DNA-bd_sf"/>
</dbReference>
<dbReference type="EMBL" id="BSYO01000009">
    <property type="protein sequence ID" value="GMH10027.1"/>
    <property type="molecule type" value="Genomic_DNA"/>
</dbReference>
<keyword evidence="17" id="KW-1185">Reference proteome</keyword>
<dbReference type="GO" id="GO:0000981">
    <property type="term" value="F:DNA-binding transcription factor activity, RNA polymerase II-specific"/>
    <property type="evidence" value="ECO:0007669"/>
    <property type="project" value="TreeGrafter"/>
</dbReference>
<evidence type="ECO:0000256" key="6">
    <source>
        <dbReference type="ARBA" id="ARBA00023054"/>
    </source>
</evidence>
<evidence type="ECO:0000313" key="17">
    <source>
        <dbReference type="Proteomes" id="UP001279734"/>
    </source>
</evidence>
<accession>A0AAD3SF37</accession>
<comment type="function">
    <text evidence="11">Involved in the regulation of the G1/S transition. Increases the DNA binding activity of E2F proteins after heterodimerization.</text>
</comment>
<evidence type="ECO:0000256" key="9">
    <source>
        <dbReference type="ARBA" id="ARBA00023242"/>
    </source>
</evidence>
<feature type="domain" description="Transcription factor DP C-terminal" evidence="14">
    <location>
        <begin position="224"/>
        <end position="378"/>
    </location>
</feature>
<proteinExistence type="inferred from homology"/>
<sequence>MSPLLHQLILRTVRIAGEQATCIRGDERQEIEVYTTSSLNAGMITGGNPQEDGEKNPKNASRSWGTTISGQSLSTSGSVGSPSSRSEVGLATPANESTFRKLSHLEIQGDDTGSQGAIVSRKKKRGQRAAGGDKSGRGLRQFSMKVCEKVESKGRTTYNEVADELVAEFADPGNSLTSPDQQQYEEKNIRRRVYDALNVLMAMDIISKDKKEIQWKGLPRTSPSDIEELKAERIGLRNRIEKRTAYLQELEEQYIGYHNLIQRNQQLYGSGNGPSGGVALPFILIQTRPHATVEVEISEDMQHVHFDFNSTPFELHDENYVLKQMKFCERPLDYDSTHNPSANEGEGSSMGNAYQSQIPQLSQTNTPICHQCRAPSHDPLEDAL</sequence>
<organism evidence="16 17">
    <name type="scientific">Nepenthes gracilis</name>
    <name type="common">Slender pitcher plant</name>
    <dbReference type="NCBI Taxonomy" id="150966"/>
    <lineage>
        <taxon>Eukaryota</taxon>
        <taxon>Viridiplantae</taxon>
        <taxon>Streptophyta</taxon>
        <taxon>Embryophyta</taxon>
        <taxon>Tracheophyta</taxon>
        <taxon>Spermatophyta</taxon>
        <taxon>Magnoliopsida</taxon>
        <taxon>eudicotyledons</taxon>
        <taxon>Gunneridae</taxon>
        <taxon>Pentapetalae</taxon>
        <taxon>Caryophyllales</taxon>
        <taxon>Nepenthaceae</taxon>
        <taxon>Nepenthes</taxon>
    </lineage>
</organism>
<dbReference type="FunFam" id="1.20.140.80:FF:000002">
    <property type="entry name" value="Transcription factor-like protein DPB"/>
    <property type="match status" value="1"/>
</dbReference>
<dbReference type="SMART" id="SM01138">
    <property type="entry name" value="DP"/>
    <property type="match status" value="1"/>
</dbReference>
<evidence type="ECO:0000256" key="5">
    <source>
        <dbReference type="ARBA" id="ARBA00023015"/>
    </source>
</evidence>
<dbReference type="FunFam" id="1.10.10.10:FF:000187">
    <property type="entry name" value="Transcription factor-like protein DPB"/>
    <property type="match status" value="1"/>
</dbReference>
<dbReference type="GO" id="GO:0000977">
    <property type="term" value="F:RNA polymerase II transcription regulatory region sequence-specific DNA binding"/>
    <property type="evidence" value="ECO:0007669"/>
    <property type="project" value="TreeGrafter"/>
</dbReference>
<feature type="compositionally biased region" description="Low complexity" evidence="13">
    <location>
        <begin position="65"/>
        <end position="86"/>
    </location>
</feature>
<dbReference type="CDD" id="cd14458">
    <property type="entry name" value="DP_DD"/>
    <property type="match status" value="1"/>
</dbReference>
<comment type="subcellular location">
    <subcellularLocation>
        <location evidence="2">Cytoplasm</location>
    </subcellularLocation>
    <subcellularLocation>
        <location evidence="1 11 12">Nucleus</location>
    </subcellularLocation>
</comment>